<comment type="caution">
    <text evidence="1">The sequence shown here is derived from an EMBL/GenBank/DDBJ whole genome shotgun (WGS) entry which is preliminary data.</text>
</comment>
<name>A0A645HNH6_9ZZZZ</name>
<sequence>MRQQPVQPRHAHVVKPYDPVAQHLGGQRRLLCHRNVAGAARGHDDGADTVRFRQFANDSNLRVGIIVQRICFFDPRSHFR</sequence>
<proteinExistence type="predicted"/>
<evidence type="ECO:0000313" key="1">
    <source>
        <dbReference type="EMBL" id="MPN40578.1"/>
    </source>
</evidence>
<gene>
    <name evidence="1" type="ORF">SDC9_188116</name>
</gene>
<dbReference type="EMBL" id="VSSQ01097087">
    <property type="protein sequence ID" value="MPN40578.1"/>
    <property type="molecule type" value="Genomic_DNA"/>
</dbReference>
<dbReference type="AlphaFoldDB" id="A0A645HNH6"/>
<accession>A0A645HNH6</accession>
<protein>
    <submittedName>
        <fullName evidence="1">Uncharacterized protein</fullName>
    </submittedName>
</protein>
<reference evidence="1" key="1">
    <citation type="submission" date="2019-08" db="EMBL/GenBank/DDBJ databases">
        <authorList>
            <person name="Kucharzyk K."/>
            <person name="Murdoch R.W."/>
            <person name="Higgins S."/>
            <person name="Loffler F."/>
        </authorList>
    </citation>
    <scope>NUCLEOTIDE SEQUENCE</scope>
</reference>
<organism evidence="1">
    <name type="scientific">bioreactor metagenome</name>
    <dbReference type="NCBI Taxonomy" id="1076179"/>
    <lineage>
        <taxon>unclassified sequences</taxon>
        <taxon>metagenomes</taxon>
        <taxon>ecological metagenomes</taxon>
    </lineage>
</organism>